<gene>
    <name evidence="2" type="ORF">CcaverHIS019_0405380</name>
</gene>
<evidence type="ECO:0000256" key="1">
    <source>
        <dbReference type="SAM" id="MobiDB-lite"/>
    </source>
</evidence>
<evidence type="ECO:0000313" key="3">
    <source>
        <dbReference type="Proteomes" id="UP001233271"/>
    </source>
</evidence>
<dbReference type="RefSeq" id="XP_060456983.1">
    <property type="nucleotide sequence ID" value="XM_060600384.1"/>
</dbReference>
<dbReference type="GeneID" id="85495588"/>
<dbReference type="KEGG" id="ccac:CcaHIS019_0405380"/>
<sequence>MSKKIDLSLFRGDDSGDEMDLLPLTRNPVELDPLKSRTFAHGVTKKTKKDLEREDEERKRAEEEAFVPVQA</sequence>
<dbReference type="AlphaFoldDB" id="A0AA48L4D6"/>
<accession>A0AA48L4D6</accession>
<proteinExistence type="predicted"/>
<dbReference type="EMBL" id="AP028215">
    <property type="protein sequence ID" value="BEI91718.1"/>
    <property type="molecule type" value="Genomic_DNA"/>
</dbReference>
<organism evidence="2 3">
    <name type="scientific">Cutaneotrichosporon cavernicola</name>
    <dbReference type="NCBI Taxonomy" id="279322"/>
    <lineage>
        <taxon>Eukaryota</taxon>
        <taxon>Fungi</taxon>
        <taxon>Dikarya</taxon>
        <taxon>Basidiomycota</taxon>
        <taxon>Agaricomycotina</taxon>
        <taxon>Tremellomycetes</taxon>
        <taxon>Trichosporonales</taxon>
        <taxon>Trichosporonaceae</taxon>
        <taxon>Cutaneotrichosporon</taxon>
    </lineage>
</organism>
<keyword evidence="3" id="KW-1185">Reference proteome</keyword>
<evidence type="ECO:0000313" key="2">
    <source>
        <dbReference type="EMBL" id="BEI91718.1"/>
    </source>
</evidence>
<reference evidence="2" key="1">
    <citation type="journal article" date="2023" name="BMC Genomics">
        <title>Chromosome-level genome assemblies of Cutaneotrichosporon spp. (Trichosporonales, Basidiomycota) reveal imbalanced evolution between nucleotide sequences and chromosome synteny.</title>
        <authorList>
            <person name="Kobayashi Y."/>
            <person name="Kayamori A."/>
            <person name="Aoki K."/>
            <person name="Shiwa Y."/>
            <person name="Matsutani M."/>
            <person name="Fujita N."/>
            <person name="Sugita T."/>
            <person name="Iwasaki W."/>
            <person name="Tanaka N."/>
            <person name="Takashima M."/>
        </authorList>
    </citation>
    <scope>NUCLEOTIDE SEQUENCE</scope>
    <source>
        <strain evidence="2">HIS019</strain>
    </source>
</reference>
<dbReference type="Proteomes" id="UP001233271">
    <property type="component" value="Chromosome 4"/>
</dbReference>
<feature type="compositionally biased region" description="Basic and acidic residues" evidence="1">
    <location>
        <begin position="49"/>
        <end position="63"/>
    </location>
</feature>
<feature type="region of interest" description="Disordered" evidence="1">
    <location>
        <begin position="40"/>
        <end position="71"/>
    </location>
</feature>
<name>A0AA48L4D6_9TREE</name>
<protein>
    <submittedName>
        <fullName evidence="2">Uncharacterized protein</fullName>
    </submittedName>
</protein>